<accession>A0A3P5XF74</accession>
<evidence type="ECO:0000313" key="3">
    <source>
        <dbReference type="Proteomes" id="UP000277498"/>
    </source>
</evidence>
<dbReference type="EMBL" id="UXAW01000115">
    <property type="protein sequence ID" value="VDC33394.1"/>
    <property type="molecule type" value="Genomic_DNA"/>
</dbReference>
<name>A0A3P5XF74_9RHOB</name>
<dbReference type="InterPro" id="IPR009506">
    <property type="entry name" value="YjiS-like"/>
</dbReference>
<dbReference type="AlphaFoldDB" id="A0A3P5XF74"/>
<sequence>MQQAVIPSHSAARTPGRSAVARLLLAPGRGVAGWMDRYRSRKALSRLDDHLLQDIGLTRPDCTTEIEKPFWRA</sequence>
<organism evidence="2 3">
    <name type="scientific">Pseudogemmobacter humi</name>
    <dbReference type="NCBI Taxonomy" id="2483812"/>
    <lineage>
        <taxon>Bacteria</taxon>
        <taxon>Pseudomonadati</taxon>
        <taxon>Pseudomonadota</taxon>
        <taxon>Alphaproteobacteria</taxon>
        <taxon>Rhodobacterales</taxon>
        <taxon>Paracoccaceae</taxon>
        <taxon>Pseudogemmobacter</taxon>
    </lineage>
</organism>
<proteinExistence type="predicted"/>
<dbReference type="Pfam" id="PF06568">
    <property type="entry name" value="YjiS-like"/>
    <property type="match status" value="1"/>
</dbReference>
<gene>
    <name evidence="2" type="ORF">XINFAN_03807</name>
</gene>
<keyword evidence="3" id="KW-1185">Reference proteome</keyword>
<dbReference type="Proteomes" id="UP000277498">
    <property type="component" value="Unassembled WGS sequence"/>
</dbReference>
<dbReference type="OrthoDB" id="8005167at2"/>
<evidence type="ECO:0000313" key="2">
    <source>
        <dbReference type="EMBL" id="VDC33394.1"/>
    </source>
</evidence>
<reference evidence="2 3" key="1">
    <citation type="submission" date="2018-11" db="EMBL/GenBank/DDBJ databases">
        <authorList>
            <person name="Criscuolo A."/>
        </authorList>
    </citation>
    <scope>NUCLEOTIDE SEQUENCE [LARGE SCALE GENOMIC DNA]</scope>
    <source>
        <strain evidence="2">ACIP111625</strain>
    </source>
</reference>
<evidence type="ECO:0000259" key="1">
    <source>
        <dbReference type="Pfam" id="PF06568"/>
    </source>
</evidence>
<feature type="domain" description="YjiS-like" evidence="1">
    <location>
        <begin position="31"/>
        <end position="59"/>
    </location>
</feature>
<protein>
    <recommendedName>
        <fullName evidence="1">YjiS-like domain-containing protein</fullName>
    </recommendedName>
</protein>